<organism evidence="3 4">
    <name type="scientific">Crocosphaera watsonii WH 0003</name>
    <dbReference type="NCBI Taxonomy" id="423471"/>
    <lineage>
        <taxon>Bacteria</taxon>
        <taxon>Bacillati</taxon>
        <taxon>Cyanobacteriota</taxon>
        <taxon>Cyanophyceae</taxon>
        <taxon>Oscillatoriophycideae</taxon>
        <taxon>Chroococcales</taxon>
        <taxon>Aphanothecaceae</taxon>
        <taxon>Crocosphaera</taxon>
    </lineage>
</organism>
<proteinExistence type="predicted"/>
<keyword evidence="3" id="KW-0418">Kinase</keyword>
<evidence type="ECO:0000259" key="2">
    <source>
        <dbReference type="PROSITE" id="PS50878"/>
    </source>
</evidence>
<dbReference type="PROSITE" id="PS50878">
    <property type="entry name" value="RT_POL"/>
    <property type="match status" value="1"/>
</dbReference>
<sequence>MKRVGNLYPQITDFGNLLEASRKAQKGKRFRANVLAFNDKLEQELEKLQNELRAKTYQPGRYKTFEIVEPKRRMISAAPYRDRVVHHALCAVIMPIFERTFISDSYANRQGYGTHRALRKFTQFARSSQYVLQCDIKKFFPSIDHEILKVQIRRKIKCKDTLWLIETIIDSSNPQETVIDYFPKDDLVSPVMRRKGLPIGNLTSQWMGNIMMNPFDHFVKEQLKVSKYLRYVDDFALFSDDPFLLQNALWKIEDYLATLRLKLHPMKTQLCETKQGVNFVGFRVFPDKIRVRSENLKRARRRLKRLQEDYRNGKVSRKDVLNSLQSWEAHLKHGDTYQLRQKIFASLSWQRG</sequence>
<evidence type="ECO:0000313" key="4">
    <source>
        <dbReference type="Proteomes" id="UP000003477"/>
    </source>
</evidence>
<dbReference type="PANTHER" id="PTHR34047">
    <property type="entry name" value="NUCLEAR INTRON MATURASE 1, MITOCHONDRIAL-RELATED"/>
    <property type="match status" value="1"/>
</dbReference>
<reference evidence="3 4" key="1">
    <citation type="journal article" date="2011" name="Front. Microbiol.">
        <title>Two Strains of Crocosphaera watsonii with Highly Conserved Genomes are Distinguished by Strain-Specific Features.</title>
        <authorList>
            <person name="Bench S.R."/>
            <person name="Ilikchyan I.N."/>
            <person name="Tripp H.J."/>
            <person name="Zehr J.P."/>
        </authorList>
    </citation>
    <scope>NUCLEOTIDE SEQUENCE [LARGE SCALE GENOMIC DNA]</scope>
    <source>
        <strain evidence="3 4">WH 0003</strain>
    </source>
</reference>
<dbReference type="AlphaFoldDB" id="G5JEH1"/>
<dbReference type="GeneID" id="88769094"/>
<dbReference type="PATRIC" id="fig|423471.3.peg.5427"/>
<dbReference type="Proteomes" id="UP000003477">
    <property type="component" value="Unassembled WGS sequence"/>
</dbReference>
<evidence type="ECO:0000256" key="1">
    <source>
        <dbReference type="SAM" id="Coils"/>
    </source>
</evidence>
<protein>
    <submittedName>
        <fullName evidence="3">Thiamine-monophosphate kinase</fullName>
        <ecNumber evidence="3">2.7.4.16</ecNumber>
    </submittedName>
</protein>
<dbReference type="SUPFAM" id="SSF56672">
    <property type="entry name" value="DNA/RNA polymerases"/>
    <property type="match status" value="1"/>
</dbReference>
<dbReference type="Pfam" id="PF00078">
    <property type="entry name" value="RVT_1"/>
    <property type="match status" value="1"/>
</dbReference>
<dbReference type="PANTHER" id="PTHR34047:SF8">
    <property type="entry name" value="PROTEIN YKFC"/>
    <property type="match status" value="1"/>
</dbReference>
<keyword evidence="3" id="KW-0808">Transferase</keyword>
<feature type="domain" description="Reverse transcriptase" evidence="2">
    <location>
        <begin position="1"/>
        <end position="284"/>
    </location>
</feature>
<dbReference type="CDD" id="cd01646">
    <property type="entry name" value="RT_Bac_retron_I"/>
    <property type="match status" value="1"/>
</dbReference>
<dbReference type="InterPro" id="IPR000477">
    <property type="entry name" value="RT_dom"/>
</dbReference>
<feature type="coiled-coil region" evidence="1">
    <location>
        <begin position="289"/>
        <end position="316"/>
    </location>
</feature>
<dbReference type="GO" id="GO:0009030">
    <property type="term" value="F:thiamine-phosphate kinase activity"/>
    <property type="evidence" value="ECO:0007669"/>
    <property type="project" value="UniProtKB-EC"/>
</dbReference>
<gene>
    <name evidence="3" type="ORF">CWATWH0003_B158</name>
</gene>
<dbReference type="InterPro" id="IPR051083">
    <property type="entry name" value="GrpII_Intron_Splice-Mob/Def"/>
</dbReference>
<accession>G5JEH1</accession>
<feature type="coiled-coil region" evidence="1">
    <location>
        <begin position="31"/>
        <end position="58"/>
    </location>
</feature>
<evidence type="ECO:0000313" key="3">
    <source>
        <dbReference type="EMBL" id="EHJ09414.1"/>
    </source>
</evidence>
<dbReference type="EC" id="2.7.4.16" evidence="3"/>
<dbReference type="InterPro" id="IPR043502">
    <property type="entry name" value="DNA/RNA_pol_sf"/>
</dbReference>
<dbReference type="EMBL" id="AESD01001019">
    <property type="protein sequence ID" value="EHJ09414.1"/>
    <property type="molecule type" value="Genomic_DNA"/>
</dbReference>
<keyword evidence="1" id="KW-0175">Coiled coil</keyword>
<comment type="caution">
    <text evidence="3">The sequence shown here is derived from an EMBL/GenBank/DDBJ whole genome shotgun (WGS) entry which is preliminary data.</text>
</comment>
<name>G5JEH1_CROWT</name>
<dbReference type="RefSeq" id="WP_007313537.1">
    <property type="nucleotide sequence ID" value="NZ_AESD01001019.1"/>
</dbReference>